<dbReference type="PROSITE" id="PS50084">
    <property type="entry name" value="KH_TYPE_1"/>
    <property type="match status" value="1"/>
</dbReference>
<dbReference type="InterPro" id="IPR015847">
    <property type="entry name" value="ExoRNase_PH_dom2"/>
</dbReference>
<gene>
    <name evidence="10" type="ORF">V1264_018314</name>
</gene>
<evidence type="ECO:0000256" key="6">
    <source>
        <dbReference type="ARBA" id="ARBA00022884"/>
    </source>
</evidence>
<dbReference type="Pfam" id="PF01138">
    <property type="entry name" value="RNase_PH"/>
    <property type="match status" value="2"/>
</dbReference>
<dbReference type="InterPro" id="IPR004087">
    <property type="entry name" value="KH_dom"/>
</dbReference>
<dbReference type="Pfam" id="PF03725">
    <property type="entry name" value="RNase_PH_C"/>
    <property type="match status" value="1"/>
</dbReference>
<evidence type="ECO:0000256" key="1">
    <source>
        <dbReference type="ARBA" id="ARBA00007404"/>
    </source>
</evidence>
<evidence type="ECO:0000256" key="7">
    <source>
        <dbReference type="ARBA" id="ARBA00031451"/>
    </source>
</evidence>
<dbReference type="SMART" id="SM00322">
    <property type="entry name" value="KH"/>
    <property type="match status" value="1"/>
</dbReference>
<dbReference type="GO" id="GO:0003723">
    <property type="term" value="F:RNA binding"/>
    <property type="evidence" value="ECO:0007669"/>
    <property type="project" value="UniProtKB-UniRule"/>
</dbReference>
<dbReference type="InterPro" id="IPR036456">
    <property type="entry name" value="PNPase_PH_RNA-bd_sf"/>
</dbReference>
<dbReference type="Gene3D" id="3.30.230.70">
    <property type="entry name" value="GHMP Kinase, N-terminal domain"/>
    <property type="match status" value="2"/>
</dbReference>
<dbReference type="GO" id="GO:0005739">
    <property type="term" value="C:mitochondrion"/>
    <property type="evidence" value="ECO:0007669"/>
    <property type="project" value="TreeGrafter"/>
</dbReference>
<dbReference type="InterPro" id="IPR036612">
    <property type="entry name" value="KH_dom_type_1_sf"/>
</dbReference>
<reference evidence="10 11" key="1">
    <citation type="submission" date="2024-02" db="EMBL/GenBank/DDBJ databases">
        <title>Chromosome-scale genome assembly of the rough periwinkle Littorina saxatilis.</title>
        <authorList>
            <person name="De Jode A."/>
            <person name="Faria R."/>
            <person name="Formenti G."/>
            <person name="Sims Y."/>
            <person name="Smith T.P."/>
            <person name="Tracey A."/>
            <person name="Wood J.M.D."/>
            <person name="Zagrodzka Z.B."/>
            <person name="Johannesson K."/>
            <person name="Butlin R.K."/>
            <person name="Leder E.H."/>
        </authorList>
    </citation>
    <scope>NUCLEOTIDE SEQUENCE [LARGE SCALE GENOMIC DNA]</scope>
    <source>
        <strain evidence="10">Snail1</strain>
        <tissue evidence="10">Muscle</tissue>
    </source>
</reference>
<dbReference type="SUPFAM" id="SSF54791">
    <property type="entry name" value="Eukaryotic type KH-domain (KH-domain type I)"/>
    <property type="match status" value="1"/>
</dbReference>
<dbReference type="PANTHER" id="PTHR11252:SF0">
    <property type="entry name" value="POLYRIBONUCLEOTIDE NUCLEOTIDYLTRANSFERASE 1, MITOCHONDRIAL"/>
    <property type="match status" value="1"/>
</dbReference>
<keyword evidence="11" id="KW-1185">Reference proteome</keyword>
<dbReference type="AlphaFoldDB" id="A0AAN9BE30"/>
<name>A0AAN9BE30_9CAEN</name>
<sequence length="763" mass="83739">MAASITLCRQCRRWLLQTVVRTPGFRARHLGPWKDKDYGCEVSINVGDGQLQVSSGKLARFADGAAVAQLGNTSVLVTAVSKKRSSPSSFLPLTVDFRQKAAAAGRIPMNFFRRELGSTETEILTSRAIDRSLRPLFPSSYFSDTQLVCNVLAMDGANDPDIVSINAASAALSVSDIPWNGPVGAVRVGLVDKEVIINPTRRQLQQSTLDLIITATQKHKVVMLEGFGDAVHLHDLQRAISKGVSEAQAIIQSILQLREELGRPKRILEPPTVLDVEVAEALRSLSLARIREVLFNDDHDKISRDVQIQEIKADVIEKLKETFPTSDPALMNESYNKVAKEIFRSLVLDEERRCDGRSLTQVRDITCGVDLYKPLHGSALFQRGQTQVLCTVTFDSPEAAARVDPVSVLTGNIKEKNFMLHYEFPPYATNETGRPGGVGRREFGHGALAEKGLRAVIPNNSPFTIRLTAEVLESNGSSSMASVCGGSLALMDAGVKVKAAAAGVAMGLMSRTDPETGDISEYKILTDLLGIEDYMGDMDFKMAGTRHGITALQVDFKLPGVPLEIVSKALEQGFAAKNDVLDIMDATISKPRESLKPNGPLMEKLDIKPQDRSKFFGVGGRNLRKLRSETGVTVTPLDDTNFQLFAPNADAMDEARELIEEFLKDEQEPELEFGAIYVGRIVEIRDMGVMVELHPKLQPVLLHNSQLDQRKVRHPSALDLEVGQDISVKYFGRDPITGHIRISRKVLQSPATSVIRNIGSRDA</sequence>
<dbReference type="Proteomes" id="UP001374579">
    <property type="component" value="Unassembled WGS sequence"/>
</dbReference>
<dbReference type="CDD" id="cd09033">
    <property type="entry name" value="KH-I_PNPT1"/>
    <property type="match status" value="1"/>
</dbReference>
<dbReference type="NCBIfam" id="NF008805">
    <property type="entry name" value="PRK11824.1"/>
    <property type="match status" value="1"/>
</dbReference>
<dbReference type="FunFam" id="3.30.230.70:FF:000032">
    <property type="entry name" value="Polyribonucleotide nucleotidyltransferase 1"/>
    <property type="match status" value="1"/>
</dbReference>
<protein>
    <recommendedName>
        <fullName evidence="2">polyribonucleotide nucleotidyltransferase</fullName>
        <ecNumber evidence="2">2.7.7.8</ecNumber>
    </recommendedName>
    <alternativeName>
        <fullName evidence="7">Polynucleotide phosphorylase 1</fullName>
    </alternativeName>
</protein>
<evidence type="ECO:0000256" key="5">
    <source>
        <dbReference type="ARBA" id="ARBA00022695"/>
    </source>
</evidence>
<evidence type="ECO:0000313" key="11">
    <source>
        <dbReference type="Proteomes" id="UP001374579"/>
    </source>
</evidence>
<keyword evidence="6 8" id="KW-0694">RNA-binding</keyword>
<organism evidence="10 11">
    <name type="scientific">Littorina saxatilis</name>
    <dbReference type="NCBI Taxonomy" id="31220"/>
    <lineage>
        <taxon>Eukaryota</taxon>
        <taxon>Metazoa</taxon>
        <taxon>Spiralia</taxon>
        <taxon>Lophotrochozoa</taxon>
        <taxon>Mollusca</taxon>
        <taxon>Gastropoda</taxon>
        <taxon>Caenogastropoda</taxon>
        <taxon>Littorinimorpha</taxon>
        <taxon>Littorinoidea</taxon>
        <taxon>Littorinidae</taxon>
        <taxon>Littorina</taxon>
    </lineage>
</organism>
<dbReference type="Pfam" id="PF03726">
    <property type="entry name" value="PNPase"/>
    <property type="match status" value="1"/>
</dbReference>
<dbReference type="InterPro" id="IPR020568">
    <property type="entry name" value="Ribosomal_Su5_D2-typ_SF"/>
</dbReference>
<dbReference type="PIRSF" id="PIRSF005499">
    <property type="entry name" value="PNPase"/>
    <property type="match status" value="1"/>
</dbReference>
<dbReference type="InterPro" id="IPR036345">
    <property type="entry name" value="ExoRNase_PH_dom2_sf"/>
</dbReference>
<dbReference type="SUPFAM" id="SSF55666">
    <property type="entry name" value="Ribonuclease PH domain 2-like"/>
    <property type="match status" value="2"/>
</dbReference>
<dbReference type="GO" id="GO:0000965">
    <property type="term" value="P:mitochondrial RNA 3'-end processing"/>
    <property type="evidence" value="ECO:0007669"/>
    <property type="project" value="TreeGrafter"/>
</dbReference>
<dbReference type="GO" id="GO:0000958">
    <property type="term" value="P:mitochondrial mRNA catabolic process"/>
    <property type="evidence" value="ECO:0007669"/>
    <property type="project" value="TreeGrafter"/>
</dbReference>
<dbReference type="GO" id="GO:0000175">
    <property type="term" value="F:3'-5'-RNA exonuclease activity"/>
    <property type="evidence" value="ECO:0007669"/>
    <property type="project" value="TreeGrafter"/>
</dbReference>
<keyword evidence="4" id="KW-0808">Transferase</keyword>
<dbReference type="FunFam" id="2.40.50.140:FF:000113">
    <property type="entry name" value="polyribonucleotide nucleotidyltransferase 1, mitochondrial"/>
    <property type="match status" value="1"/>
</dbReference>
<dbReference type="CDD" id="cd11363">
    <property type="entry name" value="RNase_PH_PNPase_1"/>
    <property type="match status" value="1"/>
</dbReference>
<dbReference type="GO" id="GO:0005829">
    <property type="term" value="C:cytosol"/>
    <property type="evidence" value="ECO:0007669"/>
    <property type="project" value="TreeGrafter"/>
</dbReference>
<dbReference type="Gene3D" id="2.40.50.140">
    <property type="entry name" value="Nucleic acid-binding proteins"/>
    <property type="match status" value="1"/>
</dbReference>
<dbReference type="EC" id="2.7.7.8" evidence="2"/>
<dbReference type="InterPro" id="IPR012162">
    <property type="entry name" value="PNPase"/>
</dbReference>
<dbReference type="InterPro" id="IPR015848">
    <property type="entry name" value="PNPase_PH_RNA-bd_bac/org-type"/>
</dbReference>
<comment type="similarity">
    <text evidence="1">Belongs to the polyribonucleotide nucleotidyltransferase family.</text>
</comment>
<dbReference type="GO" id="GO:0004654">
    <property type="term" value="F:polyribonucleotide nucleotidyltransferase activity"/>
    <property type="evidence" value="ECO:0007669"/>
    <property type="project" value="UniProtKB-EC"/>
</dbReference>
<dbReference type="NCBIfam" id="TIGR03591">
    <property type="entry name" value="polynuc_phos"/>
    <property type="match status" value="1"/>
</dbReference>
<dbReference type="SUPFAM" id="SSF54211">
    <property type="entry name" value="Ribosomal protein S5 domain 2-like"/>
    <property type="match status" value="2"/>
</dbReference>
<feature type="domain" description="S1 motif" evidence="9">
    <location>
        <begin position="674"/>
        <end position="745"/>
    </location>
</feature>
<evidence type="ECO:0000313" key="10">
    <source>
        <dbReference type="EMBL" id="KAK7103416.1"/>
    </source>
</evidence>
<dbReference type="FunFam" id="3.30.230.70:FF:000001">
    <property type="entry name" value="Polyribonucleotide nucleotidyltransferase"/>
    <property type="match status" value="1"/>
</dbReference>
<evidence type="ECO:0000256" key="8">
    <source>
        <dbReference type="PROSITE-ProRule" id="PRU00117"/>
    </source>
</evidence>
<evidence type="ECO:0000256" key="2">
    <source>
        <dbReference type="ARBA" id="ARBA00012416"/>
    </source>
</evidence>
<dbReference type="PANTHER" id="PTHR11252">
    <property type="entry name" value="POLYRIBONUCLEOTIDE NUCLEOTIDYLTRANSFERASE"/>
    <property type="match status" value="1"/>
</dbReference>
<dbReference type="InterPro" id="IPR003029">
    <property type="entry name" value="S1_domain"/>
</dbReference>
<keyword evidence="5" id="KW-0548">Nucleotidyltransferase</keyword>
<comment type="caution">
    <text evidence="10">The sequence shown here is derived from an EMBL/GenBank/DDBJ whole genome shotgun (WGS) entry which is preliminary data.</text>
</comment>
<keyword evidence="3" id="KW-0963">Cytoplasm</keyword>
<accession>A0AAN9BE30</accession>
<dbReference type="InterPro" id="IPR027408">
    <property type="entry name" value="PNPase/RNase_PH_dom_sf"/>
</dbReference>
<dbReference type="Gene3D" id="3.30.1370.10">
    <property type="entry name" value="K Homology domain, type 1"/>
    <property type="match status" value="1"/>
</dbReference>
<dbReference type="PROSITE" id="PS50126">
    <property type="entry name" value="S1"/>
    <property type="match status" value="1"/>
</dbReference>
<evidence type="ECO:0000259" key="9">
    <source>
        <dbReference type="PROSITE" id="PS50126"/>
    </source>
</evidence>
<dbReference type="CDD" id="cd11364">
    <property type="entry name" value="RNase_PH_PNPase_2"/>
    <property type="match status" value="1"/>
</dbReference>
<dbReference type="SUPFAM" id="SSF46915">
    <property type="entry name" value="Polynucleotide phosphorylase/guanosine pentaphosphate synthase (PNPase/GPSI), domain 3"/>
    <property type="match status" value="1"/>
</dbReference>
<dbReference type="EMBL" id="JBAMIC010000008">
    <property type="protein sequence ID" value="KAK7103416.1"/>
    <property type="molecule type" value="Genomic_DNA"/>
</dbReference>
<dbReference type="InterPro" id="IPR001247">
    <property type="entry name" value="ExoRNase_PH_dom1"/>
</dbReference>
<evidence type="ECO:0000256" key="4">
    <source>
        <dbReference type="ARBA" id="ARBA00022679"/>
    </source>
</evidence>
<proteinExistence type="inferred from homology"/>
<dbReference type="SUPFAM" id="SSF50249">
    <property type="entry name" value="Nucleic acid-binding proteins"/>
    <property type="match status" value="1"/>
</dbReference>
<evidence type="ECO:0000256" key="3">
    <source>
        <dbReference type="ARBA" id="ARBA00022490"/>
    </source>
</evidence>
<dbReference type="InterPro" id="IPR012340">
    <property type="entry name" value="NA-bd_OB-fold"/>
</dbReference>